<dbReference type="InterPro" id="IPR002477">
    <property type="entry name" value="Peptidoglycan-bd-like"/>
</dbReference>
<dbReference type="InterPro" id="IPR036366">
    <property type="entry name" value="PGBDSf"/>
</dbReference>
<feature type="domain" description="Peptidoglycan binding-like" evidence="3">
    <location>
        <begin position="115"/>
        <end position="161"/>
    </location>
</feature>
<evidence type="ECO:0000313" key="4">
    <source>
        <dbReference type="EMBL" id="GAA1532929.1"/>
    </source>
</evidence>
<dbReference type="SUPFAM" id="SSF47090">
    <property type="entry name" value="PGBD-like"/>
    <property type="match status" value="1"/>
</dbReference>
<dbReference type="InterPro" id="IPR036365">
    <property type="entry name" value="PGBD-like_sf"/>
</dbReference>
<sequence length="358" mass="35993">MVAAGSALLAAGVAGWAMTRPQKPETVAAPQVRTTTAPVTRGDVATRVQVAGVLGFDGAYTVVNQLPGGVVTVVPAPGTAVVRGADLYTVAGVPATLLYGAVPAYRELATGMSDGVDVLQLEQNLVALGMDPGHGITVDRHFSDATATAVRRWQAARGLPVAQRTGRLPLGQVAFLPGAVRVGAALVQVGASAGPGEPMLSATTTARVVRVALSAGRQGTVHAGDPVTVNVPGLDAPVPGTVREVGTVAIAPEPGNNGPPGPATVSMVVTVTMPSGAPALDQAPVQVSITGSQRRNVLRVPVTALLAAADGGYQVAVVDGSGRRLITVTTGLFDENASMVEITGGELTEGMRVEVPVT</sequence>
<dbReference type="PANTHER" id="PTHR32347">
    <property type="entry name" value="EFFLUX SYSTEM COMPONENT YKNX-RELATED"/>
    <property type="match status" value="1"/>
</dbReference>
<comment type="caution">
    <text evidence="4">The sequence shown here is derived from an EMBL/GenBank/DDBJ whole genome shotgun (WGS) entry which is preliminary data.</text>
</comment>
<protein>
    <recommendedName>
        <fullName evidence="3">Peptidoglycan binding-like domain-containing protein</fullName>
    </recommendedName>
</protein>
<evidence type="ECO:0000256" key="1">
    <source>
        <dbReference type="ARBA" id="ARBA00004196"/>
    </source>
</evidence>
<evidence type="ECO:0000313" key="5">
    <source>
        <dbReference type="Proteomes" id="UP001501470"/>
    </source>
</evidence>
<dbReference type="Gene3D" id="2.40.420.20">
    <property type="match status" value="1"/>
</dbReference>
<reference evidence="4 5" key="1">
    <citation type="journal article" date="2019" name="Int. J. Syst. Evol. Microbiol.">
        <title>The Global Catalogue of Microorganisms (GCM) 10K type strain sequencing project: providing services to taxonomists for standard genome sequencing and annotation.</title>
        <authorList>
            <consortium name="The Broad Institute Genomics Platform"/>
            <consortium name="The Broad Institute Genome Sequencing Center for Infectious Disease"/>
            <person name="Wu L."/>
            <person name="Ma J."/>
        </authorList>
    </citation>
    <scope>NUCLEOTIDE SEQUENCE [LARGE SCALE GENOMIC DNA]</scope>
    <source>
        <strain evidence="4 5">JCM 15933</strain>
    </source>
</reference>
<gene>
    <name evidence="4" type="ORF">GCM10009827_058640</name>
</gene>
<dbReference type="PANTHER" id="PTHR32347:SF27">
    <property type="entry name" value="RND EFFLUX PUMP MEMBRANE FUSION PROTEIN BARREL-SANDWICH DOMAIN-CONTAINING PROTEIN"/>
    <property type="match status" value="1"/>
</dbReference>
<keyword evidence="5" id="KW-1185">Reference proteome</keyword>
<proteinExistence type="predicted"/>
<dbReference type="Proteomes" id="UP001501470">
    <property type="component" value="Unassembled WGS sequence"/>
</dbReference>
<comment type="subcellular location">
    <subcellularLocation>
        <location evidence="1">Cell envelope</location>
    </subcellularLocation>
</comment>
<keyword evidence="2" id="KW-0175">Coiled coil</keyword>
<evidence type="ECO:0000256" key="2">
    <source>
        <dbReference type="ARBA" id="ARBA00023054"/>
    </source>
</evidence>
<accession>A0ABN2B312</accession>
<dbReference type="Gene3D" id="1.10.101.10">
    <property type="entry name" value="PGBD-like superfamily/PGBD"/>
    <property type="match status" value="1"/>
</dbReference>
<dbReference type="EMBL" id="BAAAQD010000012">
    <property type="protein sequence ID" value="GAA1532929.1"/>
    <property type="molecule type" value="Genomic_DNA"/>
</dbReference>
<evidence type="ECO:0000259" key="3">
    <source>
        <dbReference type="Pfam" id="PF01471"/>
    </source>
</evidence>
<name>A0ABN2B312_9ACTN</name>
<dbReference type="InterPro" id="IPR050465">
    <property type="entry name" value="UPF0194_transport"/>
</dbReference>
<organism evidence="4 5">
    <name type="scientific">Dactylosporangium maewongense</name>
    <dbReference type="NCBI Taxonomy" id="634393"/>
    <lineage>
        <taxon>Bacteria</taxon>
        <taxon>Bacillati</taxon>
        <taxon>Actinomycetota</taxon>
        <taxon>Actinomycetes</taxon>
        <taxon>Micromonosporales</taxon>
        <taxon>Micromonosporaceae</taxon>
        <taxon>Dactylosporangium</taxon>
    </lineage>
</organism>
<dbReference type="Pfam" id="PF01471">
    <property type="entry name" value="PG_binding_1"/>
    <property type="match status" value="1"/>
</dbReference>